<dbReference type="EMBL" id="JAPDRQ010000019">
    <property type="protein sequence ID" value="KAJ9661899.1"/>
    <property type="molecule type" value="Genomic_DNA"/>
</dbReference>
<organism evidence="1 2">
    <name type="scientific">Neophaeococcomyces mojaviensis</name>
    <dbReference type="NCBI Taxonomy" id="3383035"/>
    <lineage>
        <taxon>Eukaryota</taxon>
        <taxon>Fungi</taxon>
        <taxon>Dikarya</taxon>
        <taxon>Ascomycota</taxon>
        <taxon>Pezizomycotina</taxon>
        <taxon>Eurotiomycetes</taxon>
        <taxon>Chaetothyriomycetidae</taxon>
        <taxon>Chaetothyriales</taxon>
        <taxon>Chaetothyriales incertae sedis</taxon>
        <taxon>Neophaeococcomyces</taxon>
    </lineage>
</organism>
<protein>
    <submittedName>
        <fullName evidence="1">Epsin-3, clathrin recruitment and traffic between the Golgi and endosome</fullName>
    </submittedName>
</protein>
<reference evidence="1" key="1">
    <citation type="submission" date="2022-10" db="EMBL/GenBank/DDBJ databases">
        <title>Culturing micro-colonial fungi from biological soil crusts in the Mojave desert and describing Neophaeococcomyces mojavensis, and introducing the new genera and species Taxawa tesnikishii.</title>
        <authorList>
            <person name="Kurbessoian T."/>
            <person name="Stajich J.E."/>
        </authorList>
    </citation>
    <scope>NUCLEOTIDE SEQUENCE</scope>
    <source>
        <strain evidence="1">JES_112</strain>
    </source>
</reference>
<accession>A0ACC3AG82</accession>
<evidence type="ECO:0000313" key="2">
    <source>
        <dbReference type="Proteomes" id="UP001172386"/>
    </source>
</evidence>
<gene>
    <name evidence="1" type="primary">ENT3</name>
    <name evidence="1" type="ORF">H2198_001651</name>
</gene>
<comment type="caution">
    <text evidence="1">The sequence shown here is derived from an EMBL/GenBank/DDBJ whole genome shotgun (WGS) entry which is preliminary data.</text>
</comment>
<keyword evidence="2" id="KW-1185">Reference proteome</keyword>
<proteinExistence type="predicted"/>
<sequence length="558" mass="58557">MDFESLKNQVSNLTLYDLKAGVRKVQNAVMNLTEMESMVREATNADPWGAPSSLMAQIAQGTHNYQQLNEIMPMIYKRFTDKTAEEWRQIYKALQLLEFLIKNGSERVVDDARSHLSLIRMLRQFHYIDPNGKDQGINVRNRSQELAKLLSDVDAIRTERKKARANKNKYGGVEGGAGLGGAGFSGGSNRYGGFGSETGGFGGGYGGEVYGDGGGFGGQDPDFRFQGTQRRGDDFEEYDAGDDEEDTHPAPARTTTSAPVSTTRNQMKRETQPVSKPKEPAQDLFDFGDEPAAPAKPANGTSNAPATSVLDDFGGDDDFDDFQSATSPAPAQANTNPLAALSPPPLTSTMSSTTQYAAPRPIAPAQMAPLNTILSAPSPAPSATSSVAAPTSSVTSPTTQPKPLQPVGGYKPTGPNYFTSVRADINTAPTGQAAPFGQRAQSSTPTMGSNYAQNTSMATLGKPTAKPTTASSSGGDAFGSLWSTASSKAGVQQKTGPAKTMGMAAMQKEKSSAGIWGAASASASPVPRMGAQNPPMSAQGSSSKPAQPLGNGLDDLLG</sequence>
<evidence type="ECO:0000313" key="1">
    <source>
        <dbReference type="EMBL" id="KAJ9661899.1"/>
    </source>
</evidence>
<dbReference type="Proteomes" id="UP001172386">
    <property type="component" value="Unassembled WGS sequence"/>
</dbReference>
<name>A0ACC3AG82_9EURO</name>